<dbReference type="EMBL" id="JACEIK010002122">
    <property type="protein sequence ID" value="MCD9559277.1"/>
    <property type="molecule type" value="Genomic_DNA"/>
</dbReference>
<protein>
    <submittedName>
        <fullName evidence="1">Uncharacterized protein</fullName>
    </submittedName>
</protein>
<sequence>RRYIEQEVKGFVYEQGFIMKDIEKKASDISVATINKVLGLPNPPKSELKTRNVDGLQIVEEWRYFTTKSGASLPFPSLITTLYMRERVSKELGDEIIVCNVPFSPLMVKGELGQCKKKRKVDSDEEDNER</sequence>
<evidence type="ECO:0000313" key="2">
    <source>
        <dbReference type="Proteomes" id="UP000823775"/>
    </source>
</evidence>
<reference evidence="1 2" key="1">
    <citation type="journal article" date="2021" name="BMC Genomics">
        <title>Datura genome reveals duplications of psychoactive alkaloid biosynthetic genes and high mutation rate following tissue culture.</title>
        <authorList>
            <person name="Rajewski A."/>
            <person name="Carter-House D."/>
            <person name="Stajich J."/>
            <person name="Litt A."/>
        </authorList>
    </citation>
    <scope>NUCLEOTIDE SEQUENCE [LARGE SCALE GENOMIC DNA]</scope>
    <source>
        <strain evidence="1">AR-01</strain>
    </source>
</reference>
<proteinExistence type="predicted"/>
<keyword evidence="2" id="KW-1185">Reference proteome</keyword>
<accession>A0ABS8UMB5</accession>
<name>A0ABS8UMB5_DATST</name>
<evidence type="ECO:0000313" key="1">
    <source>
        <dbReference type="EMBL" id="MCD9559277.1"/>
    </source>
</evidence>
<dbReference type="Proteomes" id="UP000823775">
    <property type="component" value="Unassembled WGS sequence"/>
</dbReference>
<feature type="non-terminal residue" evidence="1">
    <location>
        <position position="1"/>
    </location>
</feature>
<gene>
    <name evidence="1" type="ORF">HAX54_017146</name>
</gene>
<organism evidence="1 2">
    <name type="scientific">Datura stramonium</name>
    <name type="common">Jimsonweed</name>
    <name type="synonym">Common thornapple</name>
    <dbReference type="NCBI Taxonomy" id="4076"/>
    <lineage>
        <taxon>Eukaryota</taxon>
        <taxon>Viridiplantae</taxon>
        <taxon>Streptophyta</taxon>
        <taxon>Embryophyta</taxon>
        <taxon>Tracheophyta</taxon>
        <taxon>Spermatophyta</taxon>
        <taxon>Magnoliopsida</taxon>
        <taxon>eudicotyledons</taxon>
        <taxon>Gunneridae</taxon>
        <taxon>Pentapetalae</taxon>
        <taxon>asterids</taxon>
        <taxon>lamiids</taxon>
        <taxon>Solanales</taxon>
        <taxon>Solanaceae</taxon>
        <taxon>Solanoideae</taxon>
        <taxon>Datureae</taxon>
        <taxon>Datura</taxon>
    </lineage>
</organism>
<comment type="caution">
    <text evidence="1">The sequence shown here is derived from an EMBL/GenBank/DDBJ whole genome shotgun (WGS) entry which is preliminary data.</text>
</comment>